<evidence type="ECO:0000259" key="1">
    <source>
        <dbReference type="PROSITE" id="PS51186"/>
    </source>
</evidence>
<organism evidence="2">
    <name type="scientific">hydrothermal vent metagenome</name>
    <dbReference type="NCBI Taxonomy" id="652676"/>
    <lineage>
        <taxon>unclassified sequences</taxon>
        <taxon>metagenomes</taxon>
        <taxon>ecological metagenomes</taxon>
    </lineage>
</organism>
<dbReference type="Pfam" id="PF13444">
    <property type="entry name" value="Acetyltransf_5"/>
    <property type="match status" value="1"/>
</dbReference>
<dbReference type="NCBIfam" id="TIGR04045">
    <property type="entry name" value="MSMEG_0567_GNAT"/>
    <property type="match status" value="1"/>
</dbReference>
<dbReference type="EMBL" id="FAXC01000070">
    <property type="protein sequence ID" value="CUV08458.1"/>
    <property type="molecule type" value="Genomic_DNA"/>
</dbReference>
<dbReference type="AlphaFoldDB" id="A0A160VDJ4"/>
<name>A0A160VDJ4_9ZZZZ</name>
<evidence type="ECO:0000313" key="2">
    <source>
        <dbReference type="EMBL" id="CUV08458.1"/>
    </source>
</evidence>
<dbReference type="GO" id="GO:0016747">
    <property type="term" value="F:acyltransferase activity, transferring groups other than amino-acyl groups"/>
    <property type="evidence" value="ECO:0007669"/>
    <property type="project" value="InterPro"/>
</dbReference>
<dbReference type="InterPro" id="IPR000182">
    <property type="entry name" value="GNAT_dom"/>
</dbReference>
<sequence length="170" mass="19713">MNKIIFRIVETEAELQQCFAVRHSVFVEEQRIFFETDQDEFDKNAIHIAAIDTNTGKVVSTVRCHEQESGIWYGARLAVAKEFRTHPTLIGVKLCKIAEKTVADRGAKRFLAYIQPKNVRFFERLNWQKVDQPVTHFGSIHQLMEASLFGMKKKTEYYTTRKVQTTNVQG</sequence>
<feature type="domain" description="N-acetyltransferase" evidence="1">
    <location>
        <begin position="4"/>
        <end position="156"/>
    </location>
</feature>
<gene>
    <name evidence="2" type="ORF">MGWOODY_Mmi1575</name>
</gene>
<dbReference type="PROSITE" id="PS51186">
    <property type="entry name" value="GNAT"/>
    <property type="match status" value="1"/>
</dbReference>
<dbReference type="SUPFAM" id="SSF55729">
    <property type="entry name" value="Acyl-CoA N-acyltransferases (Nat)"/>
    <property type="match status" value="1"/>
</dbReference>
<reference evidence="2" key="1">
    <citation type="submission" date="2015-10" db="EMBL/GenBank/DDBJ databases">
        <authorList>
            <person name="Gilbert D.G."/>
        </authorList>
    </citation>
    <scope>NUCLEOTIDE SEQUENCE</scope>
</reference>
<dbReference type="Gene3D" id="3.40.630.30">
    <property type="match status" value="1"/>
</dbReference>
<dbReference type="InterPro" id="IPR024035">
    <property type="entry name" value="MSMEG_0567_GNAT"/>
</dbReference>
<protein>
    <submittedName>
        <fullName evidence="2">Histone acetyltransferase HPA2 and related acetyltransferases</fullName>
    </submittedName>
</protein>
<keyword evidence="2" id="KW-0808">Transferase</keyword>
<dbReference type="InterPro" id="IPR016181">
    <property type="entry name" value="Acyl_CoA_acyltransferase"/>
</dbReference>
<accession>A0A160VDJ4</accession>
<proteinExistence type="predicted"/>